<dbReference type="EMBL" id="CP002158">
    <property type="protein sequence ID" value="ADL25327.1"/>
    <property type="molecule type" value="Genomic_DNA"/>
</dbReference>
<reference evidence="5" key="1">
    <citation type="submission" date="2010-08" db="EMBL/GenBank/DDBJ databases">
        <title>Complete sequence of Fibrobacter succinogenes subsp. succinogenes S85.</title>
        <authorList>
            <person name="Durkin A.S."/>
            <person name="Nelson K.E."/>
            <person name="Morrison M."/>
            <person name="Forsberg C.W."/>
            <person name="Wilson D.B."/>
            <person name="Russell J.B."/>
            <person name="Cann I.K.O."/>
            <person name="Mackie R.I."/>
            <person name="White B.A."/>
        </authorList>
    </citation>
    <scope>NUCLEOTIDE SEQUENCE [LARGE SCALE GENOMIC DNA]</scope>
    <source>
        <strain evidence="5">ATCC 19169 / S85</strain>
    </source>
</reference>
<dbReference type="Proteomes" id="UP000000517">
    <property type="component" value="Chromosome"/>
</dbReference>
<comment type="catalytic activity">
    <reaction evidence="1">
        <text>futalosine + H2O = dehypoxanthine futalosine + hypoxanthine</text>
        <dbReference type="Rhea" id="RHEA:25904"/>
        <dbReference type="ChEBI" id="CHEBI:15377"/>
        <dbReference type="ChEBI" id="CHEBI:17368"/>
        <dbReference type="ChEBI" id="CHEBI:58863"/>
        <dbReference type="ChEBI" id="CHEBI:58864"/>
        <dbReference type="EC" id="3.2.2.26"/>
    </reaction>
</comment>
<dbReference type="InterPro" id="IPR035994">
    <property type="entry name" value="Nucleoside_phosphorylase_sf"/>
</dbReference>
<dbReference type="GO" id="GO:0009116">
    <property type="term" value="P:nucleoside metabolic process"/>
    <property type="evidence" value="ECO:0007669"/>
    <property type="project" value="InterPro"/>
</dbReference>
<dbReference type="SUPFAM" id="SSF53167">
    <property type="entry name" value="Purine and uridine phosphorylases"/>
    <property type="match status" value="1"/>
</dbReference>
<dbReference type="InterPro" id="IPR000845">
    <property type="entry name" value="Nucleoside_phosphorylase_d"/>
</dbReference>
<sequence>MKATSRQRLNASNKDFAMEDNFVPLFAFASNLEFFEVFPESKSFVQNNIRLGEIVELPEGRGFAVVLGVGLLEFATNLSVLLSRFSAEGPFTHVVLAGICGAYPDRGLEIGSVVRVNSEIVGDLGVVECNGSFTPWYKVCATSANGSASQASAHVYESSSLRGVPAWLSDLKPVAGLSVNCCTGSASMAKERVENFNVDVESMEGAACFSICHAFGVPCYEIRAVSNFATARDKSTWRIKDALAALQSLVNSL</sequence>
<keyword evidence="1" id="KW-0378">Hydrolase</keyword>
<evidence type="ECO:0000313" key="4">
    <source>
        <dbReference type="EMBL" id="ADL25327.1"/>
    </source>
</evidence>
<comment type="function">
    <text evidence="1">Catalyzes the hydrolysis of futalosine (FL) to dehypoxanthine futalosine (DHFL) and hypoxanthine, a step in the biosynthesis of menaquinone (MK, vitamin K2).</text>
</comment>
<dbReference type="EC" id="3.2.2.26" evidence="1 2"/>
<organism evidence="4 5">
    <name type="scientific">Fibrobacter succinogenes (strain ATCC 19169 / S85)</name>
    <dbReference type="NCBI Taxonomy" id="59374"/>
    <lineage>
        <taxon>Bacteria</taxon>
        <taxon>Pseudomonadati</taxon>
        <taxon>Fibrobacterota</taxon>
        <taxon>Fibrobacteria</taxon>
        <taxon>Fibrobacterales</taxon>
        <taxon>Fibrobacteraceae</taxon>
        <taxon>Fibrobacter</taxon>
    </lineage>
</organism>
<evidence type="ECO:0000313" key="5">
    <source>
        <dbReference type="Proteomes" id="UP000000517"/>
    </source>
</evidence>
<feature type="domain" description="Nucleoside phosphorylase" evidence="3">
    <location>
        <begin position="45"/>
        <end position="242"/>
    </location>
</feature>
<proteinExistence type="inferred from homology"/>
<dbReference type="PANTHER" id="PTHR46832:SF2">
    <property type="entry name" value="FUTALOSINE HYDROLASE"/>
    <property type="match status" value="1"/>
</dbReference>
<dbReference type="eggNOG" id="COG0775">
    <property type="taxonomic scope" value="Bacteria"/>
</dbReference>
<dbReference type="PANTHER" id="PTHR46832">
    <property type="entry name" value="5'-METHYLTHIOADENOSINE/S-ADENOSYLHOMOCYSTEINE NUCLEOSIDASE"/>
    <property type="match status" value="1"/>
</dbReference>
<dbReference type="KEGG" id="fsc:FSU_2393"/>
<protein>
    <recommendedName>
        <fullName evidence="1 2">Futalosine hydrolase</fullName>
        <shortName evidence="1">FL hydrolase</shortName>
        <ecNumber evidence="1 2">3.2.2.26</ecNumber>
    </recommendedName>
    <alternativeName>
        <fullName evidence="1">Futalosine nucleosidase</fullName>
    </alternativeName>
    <alternativeName>
        <fullName evidence="1">Menaquinone biosynthetic enzyme MqnB</fullName>
    </alternativeName>
</protein>
<dbReference type="Gene3D" id="3.40.50.1580">
    <property type="entry name" value="Nucleoside phosphorylase domain"/>
    <property type="match status" value="1"/>
</dbReference>
<dbReference type="HOGENOM" id="CLU_1097317_0_0_0"/>
<dbReference type="InterPro" id="IPR019963">
    <property type="entry name" value="FL_hydrolase_MqnB"/>
</dbReference>
<dbReference type="GO" id="GO:0008930">
    <property type="term" value="F:methylthioadenosine nucleosidase activity"/>
    <property type="evidence" value="ECO:0007669"/>
    <property type="project" value="TreeGrafter"/>
</dbReference>
<comment type="pathway">
    <text evidence="1">Quinol/quinone metabolism; menaquinone biosynthesis.</text>
</comment>
<name>D9S4R7_FIBSS</name>
<dbReference type="UniPathway" id="UPA00079"/>
<comment type="similarity">
    <text evidence="1">Belongs to the PNP/UDP phosphorylase family. Futalosine hydrolase subfamily.</text>
</comment>
<dbReference type="Pfam" id="PF01048">
    <property type="entry name" value="PNP_UDP_1"/>
    <property type="match status" value="1"/>
</dbReference>
<dbReference type="NCBIfam" id="TIGR03664">
    <property type="entry name" value="fut_nucase"/>
    <property type="match status" value="1"/>
</dbReference>
<dbReference type="GO" id="GO:0009234">
    <property type="term" value="P:menaquinone biosynthetic process"/>
    <property type="evidence" value="ECO:0007669"/>
    <property type="project" value="UniProtKB-UniRule"/>
</dbReference>
<dbReference type="GO" id="GO:0008782">
    <property type="term" value="F:adenosylhomocysteine nucleosidase activity"/>
    <property type="evidence" value="ECO:0007669"/>
    <property type="project" value="TreeGrafter"/>
</dbReference>
<gene>
    <name evidence="1" type="primary">mqnB</name>
    <name evidence="4" type="ordered locus">FSU_2393</name>
</gene>
<evidence type="ECO:0000256" key="2">
    <source>
        <dbReference type="NCBIfam" id="TIGR03664"/>
    </source>
</evidence>
<dbReference type="GO" id="GO:0019284">
    <property type="term" value="P:L-methionine salvage from S-adenosylmethionine"/>
    <property type="evidence" value="ECO:0007669"/>
    <property type="project" value="TreeGrafter"/>
</dbReference>
<accession>D9S4R7</accession>
<keyword evidence="1" id="KW-0474">Menaquinone biosynthesis</keyword>
<dbReference type="GO" id="GO:0005829">
    <property type="term" value="C:cytosol"/>
    <property type="evidence" value="ECO:0007669"/>
    <property type="project" value="TreeGrafter"/>
</dbReference>
<dbReference type="STRING" id="59374.FSU_2393"/>
<evidence type="ECO:0000256" key="1">
    <source>
        <dbReference type="HAMAP-Rule" id="MF_00991"/>
    </source>
</evidence>
<dbReference type="AlphaFoldDB" id="D9S4R7"/>
<dbReference type="HAMAP" id="MF_00991">
    <property type="entry name" value="MqnB"/>
    <property type="match status" value="1"/>
</dbReference>
<evidence type="ECO:0000259" key="3">
    <source>
        <dbReference type="Pfam" id="PF01048"/>
    </source>
</evidence>